<feature type="domain" description="DUF7638" evidence="1">
    <location>
        <begin position="15"/>
        <end position="114"/>
    </location>
</feature>
<dbReference type="EMBL" id="CP012159">
    <property type="protein sequence ID" value="AKT40429.1"/>
    <property type="molecule type" value="Genomic_DNA"/>
</dbReference>
<accession>A0A0K1EHU6</accession>
<proteinExistence type="predicted"/>
<organism evidence="3 4">
    <name type="scientific">Chondromyces crocatus</name>
    <dbReference type="NCBI Taxonomy" id="52"/>
    <lineage>
        <taxon>Bacteria</taxon>
        <taxon>Pseudomonadati</taxon>
        <taxon>Myxococcota</taxon>
        <taxon>Polyangia</taxon>
        <taxon>Polyangiales</taxon>
        <taxon>Polyangiaceae</taxon>
        <taxon>Chondromyces</taxon>
    </lineage>
</organism>
<reference evidence="3 4" key="1">
    <citation type="submission" date="2015-07" db="EMBL/GenBank/DDBJ databases">
        <title>Genome analysis of myxobacterium Chondromyces crocatus Cm c5 reveals a high potential for natural compound synthesis and the genetic basis for the loss of fruiting body formation.</title>
        <authorList>
            <person name="Zaburannyi N."/>
            <person name="Bunk B."/>
            <person name="Maier J."/>
            <person name="Overmann J."/>
            <person name="Mueller R."/>
        </authorList>
    </citation>
    <scope>NUCLEOTIDE SEQUENCE [LARGE SCALE GENOMIC DNA]</scope>
    <source>
        <strain evidence="3 4">Cm c5</strain>
    </source>
</reference>
<evidence type="ECO:0000259" key="1">
    <source>
        <dbReference type="Pfam" id="PF24644"/>
    </source>
</evidence>
<evidence type="ECO:0000313" key="3">
    <source>
        <dbReference type="EMBL" id="AKT40429.1"/>
    </source>
</evidence>
<name>A0A0K1EHU6_CHOCO</name>
<feature type="domain" description="DUF7639" evidence="2">
    <location>
        <begin position="255"/>
        <end position="307"/>
    </location>
</feature>
<protein>
    <submittedName>
        <fullName evidence="3">Uncharacterized protein</fullName>
    </submittedName>
</protein>
<feature type="domain" description="DUF7638" evidence="1">
    <location>
        <begin position="145"/>
        <end position="251"/>
    </location>
</feature>
<dbReference type="RefSeq" id="WP_050432362.1">
    <property type="nucleotide sequence ID" value="NZ_CP012159.1"/>
</dbReference>
<dbReference type="InterPro" id="IPR056055">
    <property type="entry name" value="DUF7638"/>
</dbReference>
<evidence type="ECO:0000259" key="2">
    <source>
        <dbReference type="Pfam" id="PF24645"/>
    </source>
</evidence>
<dbReference type="Pfam" id="PF24645">
    <property type="entry name" value="DUF7639"/>
    <property type="match status" value="1"/>
</dbReference>
<keyword evidence="4" id="KW-1185">Reference proteome</keyword>
<sequence>MLAVDESMGAWQMVSTRGVRRRGWCIPILIQNMQHHLTPLCVFEDGVVDCWELLDVPLFRRKLTTGWIATSAPVGARLSVFHLGAATIDAFEPLLALGEVAARVMAAIRHWNPGLLDLVDLRGSATEPHGRISRDKLPDRRETHFRQALDGSRVLAKSVSVFVKQSDALRLTQWFVYADGKSRLGPEGVLVELGVVEEAVLDEKVVFSVPDATWVELDGLGRAKLSRGHWFIDPIESIKEQRAHLAELRGGMEITQICTEAWEDYLRSPTPDSIEVLRKAYFDVPEHLRVYCARNMDNKDSEIKVALGLRGYRNDKR</sequence>
<evidence type="ECO:0000313" key="4">
    <source>
        <dbReference type="Proteomes" id="UP000067626"/>
    </source>
</evidence>
<dbReference type="InterPro" id="IPR056056">
    <property type="entry name" value="DUF7639"/>
</dbReference>
<dbReference type="Proteomes" id="UP000067626">
    <property type="component" value="Chromosome"/>
</dbReference>
<gene>
    <name evidence="3" type="ORF">CMC5_045820</name>
</gene>
<dbReference type="KEGG" id="ccro:CMC5_045820"/>
<dbReference type="Pfam" id="PF24644">
    <property type="entry name" value="DUF7638"/>
    <property type="match status" value="2"/>
</dbReference>
<dbReference type="AlphaFoldDB" id="A0A0K1EHU6"/>
<dbReference type="OrthoDB" id="643483at2"/>